<feature type="transmembrane region" description="Helical" evidence="1">
    <location>
        <begin position="21"/>
        <end position="44"/>
    </location>
</feature>
<keyword evidence="3" id="KW-1185">Reference proteome</keyword>
<accession>G9NGR9</accession>
<dbReference type="EMBL" id="ABDG02000014">
    <property type="protein sequence ID" value="EHK50480.1"/>
    <property type="molecule type" value="Genomic_DNA"/>
</dbReference>
<proteinExistence type="predicted"/>
<comment type="caution">
    <text evidence="2">The sequence shown here is derived from an EMBL/GenBank/DDBJ whole genome shotgun (WGS) entry which is preliminary data.</text>
</comment>
<name>G9NGR9_HYPAI</name>
<protein>
    <submittedName>
        <fullName evidence="2">Uncharacterized protein</fullName>
    </submittedName>
</protein>
<reference evidence="2 3" key="1">
    <citation type="journal article" date="2011" name="Genome Biol.">
        <title>Comparative genome sequence analysis underscores mycoparasitism as the ancestral life style of Trichoderma.</title>
        <authorList>
            <person name="Kubicek C.P."/>
            <person name="Herrera-Estrella A."/>
            <person name="Seidl-Seiboth V."/>
            <person name="Martinez D.A."/>
            <person name="Druzhinina I.S."/>
            <person name="Thon M."/>
            <person name="Zeilinger S."/>
            <person name="Casas-Flores S."/>
            <person name="Horwitz B.A."/>
            <person name="Mukherjee P.K."/>
            <person name="Mukherjee M."/>
            <person name="Kredics L."/>
            <person name="Alcaraz L.D."/>
            <person name="Aerts A."/>
            <person name="Antal Z."/>
            <person name="Atanasova L."/>
            <person name="Cervantes-Badillo M.G."/>
            <person name="Challacombe J."/>
            <person name="Chertkov O."/>
            <person name="McCluskey K."/>
            <person name="Coulpier F."/>
            <person name="Deshpande N."/>
            <person name="von Doehren H."/>
            <person name="Ebbole D.J."/>
            <person name="Esquivel-Naranjo E.U."/>
            <person name="Fekete E."/>
            <person name="Flipphi M."/>
            <person name="Glaser F."/>
            <person name="Gomez-Rodriguez E.Y."/>
            <person name="Gruber S."/>
            <person name="Han C."/>
            <person name="Henrissat B."/>
            <person name="Hermosa R."/>
            <person name="Hernandez-Onate M."/>
            <person name="Karaffa L."/>
            <person name="Kosti I."/>
            <person name="Le Crom S."/>
            <person name="Lindquist E."/>
            <person name="Lucas S."/>
            <person name="Luebeck M."/>
            <person name="Luebeck P.S."/>
            <person name="Margeot A."/>
            <person name="Metz B."/>
            <person name="Misra M."/>
            <person name="Nevalainen H."/>
            <person name="Omann M."/>
            <person name="Packer N."/>
            <person name="Perrone G."/>
            <person name="Uresti-Rivera E.E."/>
            <person name="Salamov A."/>
            <person name="Schmoll M."/>
            <person name="Seiboth B."/>
            <person name="Shapiro H."/>
            <person name="Sukno S."/>
            <person name="Tamayo-Ramos J.A."/>
            <person name="Tisch D."/>
            <person name="Wiest A."/>
            <person name="Wilkinson H.H."/>
            <person name="Zhang M."/>
            <person name="Coutinho P.M."/>
            <person name="Kenerley C.M."/>
            <person name="Monte E."/>
            <person name="Baker S.E."/>
            <person name="Grigoriev I.V."/>
        </authorList>
    </citation>
    <scope>NUCLEOTIDE SEQUENCE [LARGE SCALE GENOMIC DNA]</scope>
    <source>
        <strain evidence="3">ATCC 20476 / IMI 206040</strain>
    </source>
</reference>
<dbReference type="Proteomes" id="UP000005426">
    <property type="component" value="Unassembled WGS sequence"/>
</dbReference>
<evidence type="ECO:0000313" key="3">
    <source>
        <dbReference type="Proteomes" id="UP000005426"/>
    </source>
</evidence>
<evidence type="ECO:0000256" key="1">
    <source>
        <dbReference type="SAM" id="Phobius"/>
    </source>
</evidence>
<keyword evidence="1" id="KW-0812">Transmembrane</keyword>
<sequence length="161" mass="18719">MAASRHCMGRLICEFSFHCSYNCWSFFTTVLSCVFLLFVFVSFYNLQALILLGLGDHIYRAFKGQVLEGSVICFAWSSVDGYWKGSGKGRRKRELAAKRKKKPIKNIQNENMYLTYCTRGNKILVSNVFVSITRQSRKHLFKHYLDASTFRARLWDLAWGM</sequence>
<keyword evidence="1" id="KW-1133">Transmembrane helix</keyword>
<dbReference type="HOGENOM" id="CLU_1643925_0_0_1"/>
<gene>
    <name evidence="2" type="ORF">TRIATDRAFT_254555</name>
</gene>
<evidence type="ECO:0000313" key="2">
    <source>
        <dbReference type="EMBL" id="EHK50480.1"/>
    </source>
</evidence>
<dbReference type="PROSITE" id="PS51257">
    <property type="entry name" value="PROKAR_LIPOPROTEIN"/>
    <property type="match status" value="1"/>
</dbReference>
<organism evidence="2 3">
    <name type="scientific">Hypocrea atroviridis (strain ATCC 20476 / IMI 206040)</name>
    <name type="common">Trichoderma atroviride</name>
    <dbReference type="NCBI Taxonomy" id="452589"/>
    <lineage>
        <taxon>Eukaryota</taxon>
        <taxon>Fungi</taxon>
        <taxon>Dikarya</taxon>
        <taxon>Ascomycota</taxon>
        <taxon>Pezizomycotina</taxon>
        <taxon>Sordariomycetes</taxon>
        <taxon>Hypocreomycetidae</taxon>
        <taxon>Hypocreales</taxon>
        <taxon>Hypocreaceae</taxon>
        <taxon>Trichoderma</taxon>
    </lineage>
</organism>
<keyword evidence="1" id="KW-0472">Membrane</keyword>
<dbReference type="AlphaFoldDB" id="G9NGR9"/>